<dbReference type="PANTHER" id="PTHR33248">
    <property type="entry name" value="ZINC ION-BINDING PROTEIN"/>
    <property type="match status" value="1"/>
</dbReference>
<evidence type="ECO:0000256" key="1">
    <source>
        <dbReference type="ARBA" id="ARBA00022723"/>
    </source>
</evidence>
<feature type="domain" description="GRF-type" evidence="7">
    <location>
        <begin position="5"/>
        <end position="44"/>
    </location>
</feature>
<accession>A0AAD8JEN3</accession>
<keyword evidence="2 4" id="KW-0863">Zinc-finger</keyword>
<reference evidence="8" key="2">
    <citation type="submission" date="2023-05" db="EMBL/GenBank/DDBJ databases">
        <authorList>
            <person name="Schelkunov M.I."/>
        </authorList>
    </citation>
    <scope>NUCLEOTIDE SEQUENCE</scope>
    <source>
        <strain evidence="8">Hsosn_3</strain>
        <tissue evidence="8">Leaf</tissue>
    </source>
</reference>
<keyword evidence="9" id="KW-1185">Reference proteome</keyword>
<keyword evidence="6" id="KW-1133">Transmembrane helix</keyword>
<dbReference type="PROSITE" id="PS51999">
    <property type="entry name" value="ZF_GRF"/>
    <property type="match status" value="1"/>
</dbReference>
<protein>
    <recommendedName>
        <fullName evidence="7">GRF-type domain-containing protein</fullName>
    </recommendedName>
</protein>
<evidence type="ECO:0000256" key="4">
    <source>
        <dbReference type="PROSITE-ProRule" id="PRU01343"/>
    </source>
</evidence>
<evidence type="ECO:0000256" key="3">
    <source>
        <dbReference type="ARBA" id="ARBA00022833"/>
    </source>
</evidence>
<dbReference type="GO" id="GO:0008270">
    <property type="term" value="F:zinc ion binding"/>
    <property type="evidence" value="ECO:0007669"/>
    <property type="project" value="UniProtKB-KW"/>
</dbReference>
<keyword evidence="3" id="KW-0862">Zinc</keyword>
<keyword evidence="6" id="KW-0812">Transmembrane</keyword>
<dbReference type="AlphaFoldDB" id="A0AAD8JEN3"/>
<evidence type="ECO:0000313" key="8">
    <source>
        <dbReference type="EMBL" id="KAK1402804.1"/>
    </source>
</evidence>
<feature type="transmembrane region" description="Helical" evidence="6">
    <location>
        <begin position="89"/>
        <end position="107"/>
    </location>
</feature>
<evidence type="ECO:0000256" key="2">
    <source>
        <dbReference type="ARBA" id="ARBA00022771"/>
    </source>
</evidence>
<dbReference type="InterPro" id="IPR010666">
    <property type="entry name" value="Znf_GRF"/>
</dbReference>
<keyword evidence="6" id="KW-0472">Membrane</keyword>
<comment type="caution">
    <text evidence="8">The sequence shown here is derived from an EMBL/GenBank/DDBJ whole genome shotgun (WGS) entry which is preliminary data.</text>
</comment>
<keyword evidence="5" id="KW-0175">Coiled coil</keyword>
<keyword evidence="1" id="KW-0479">Metal-binding</keyword>
<feature type="coiled-coil region" evidence="5">
    <location>
        <begin position="46"/>
        <end position="80"/>
    </location>
</feature>
<evidence type="ECO:0000259" key="7">
    <source>
        <dbReference type="PROSITE" id="PS51999"/>
    </source>
</evidence>
<proteinExistence type="predicted"/>
<gene>
    <name evidence="8" type="ORF">POM88_002409</name>
</gene>
<dbReference type="EMBL" id="JAUIZM010000001">
    <property type="protein sequence ID" value="KAK1402804.1"/>
    <property type="molecule type" value="Genomic_DNA"/>
</dbReference>
<name>A0AAD8JEN3_9APIA</name>
<evidence type="ECO:0000313" key="9">
    <source>
        <dbReference type="Proteomes" id="UP001237642"/>
    </source>
</evidence>
<reference evidence="8" key="1">
    <citation type="submission" date="2023-02" db="EMBL/GenBank/DDBJ databases">
        <title>Genome of toxic invasive species Heracleum sosnowskyi carries increased number of genes despite the absence of recent whole-genome duplications.</title>
        <authorList>
            <person name="Schelkunov M."/>
            <person name="Shtratnikova V."/>
            <person name="Makarenko M."/>
            <person name="Klepikova A."/>
            <person name="Omelchenko D."/>
            <person name="Novikova G."/>
            <person name="Obukhova E."/>
            <person name="Bogdanov V."/>
            <person name="Penin A."/>
            <person name="Logacheva M."/>
        </authorList>
    </citation>
    <scope>NUCLEOTIDE SEQUENCE</scope>
    <source>
        <strain evidence="8">Hsosn_3</strain>
        <tissue evidence="8">Leaf</tissue>
    </source>
</reference>
<evidence type="ECO:0000256" key="5">
    <source>
        <dbReference type="SAM" id="Coils"/>
    </source>
</evidence>
<sequence>MRERCVCGNWVVQQTSWTQANPGRRFMVCSDRRCNLSFQWLEEPVCARAQAIIPGLIRRINNLEEEKTALELALKKAVVQKNRNCHCSWPLFILPFILVVLMILIIFKLEDASEI</sequence>
<dbReference type="Proteomes" id="UP001237642">
    <property type="component" value="Unassembled WGS sequence"/>
</dbReference>
<organism evidence="8 9">
    <name type="scientific">Heracleum sosnowskyi</name>
    <dbReference type="NCBI Taxonomy" id="360622"/>
    <lineage>
        <taxon>Eukaryota</taxon>
        <taxon>Viridiplantae</taxon>
        <taxon>Streptophyta</taxon>
        <taxon>Embryophyta</taxon>
        <taxon>Tracheophyta</taxon>
        <taxon>Spermatophyta</taxon>
        <taxon>Magnoliopsida</taxon>
        <taxon>eudicotyledons</taxon>
        <taxon>Gunneridae</taxon>
        <taxon>Pentapetalae</taxon>
        <taxon>asterids</taxon>
        <taxon>campanulids</taxon>
        <taxon>Apiales</taxon>
        <taxon>Apiaceae</taxon>
        <taxon>Apioideae</taxon>
        <taxon>apioid superclade</taxon>
        <taxon>Tordylieae</taxon>
        <taxon>Tordyliinae</taxon>
        <taxon>Heracleum</taxon>
    </lineage>
</organism>
<evidence type="ECO:0000256" key="6">
    <source>
        <dbReference type="SAM" id="Phobius"/>
    </source>
</evidence>